<dbReference type="GO" id="GO:0048066">
    <property type="term" value="P:developmental pigmentation"/>
    <property type="evidence" value="ECO:0007669"/>
    <property type="project" value="TreeGrafter"/>
</dbReference>
<protein>
    <submittedName>
        <fullName evidence="4">Hermansky-Pudlak syndrome 5 protein-like</fullName>
    </submittedName>
</protein>
<dbReference type="InterPro" id="IPR036322">
    <property type="entry name" value="WD40_repeat_dom_sf"/>
</dbReference>
<dbReference type="Gene3D" id="2.130.10.10">
    <property type="entry name" value="YVTN repeat-like/Quinoprotein amine dehydrogenase"/>
    <property type="match status" value="1"/>
</dbReference>
<organism evidence="3 4">
    <name type="scientific">Dipodomys ordii</name>
    <name type="common">Ord's kangaroo rat</name>
    <dbReference type="NCBI Taxonomy" id="10020"/>
    <lineage>
        <taxon>Eukaryota</taxon>
        <taxon>Metazoa</taxon>
        <taxon>Chordata</taxon>
        <taxon>Craniata</taxon>
        <taxon>Vertebrata</taxon>
        <taxon>Euteleostomi</taxon>
        <taxon>Mammalia</taxon>
        <taxon>Eutheria</taxon>
        <taxon>Euarchontoglires</taxon>
        <taxon>Glires</taxon>
        <taxon>Rodentia</taxon>
        <taxon>Castorimorpha</taxon>
        <taxon>Heteromyidae</taxon>
        <taxon>Dipodomyinae</taxon>
        <taxon>Dipodomys</taxon>
    </lineage>
</organism>
<dbReference type="PANTHER" id="PTHR23287">
    <property type="entry name" value="RUBY-EYE2-LIKE PROTEIN"/>
    <property type="match status" value="1"/>
</dbReference>
<dbReference type="InterPro" id="IPR056499">
    <property type="entry name" value="Beta-prop_HPS5-like"/>
</dbReference>
<proteinExistence type="inferred from homology"/>
<accession>A0A1S3FG12</accession>
<dbReference type="InParanoid" id="A0A1S3FG12"/>
<reference evidence="4" key="1">
    <citation type="submission" date="2025-08" db="UniProtKB">
        <authorList>
            <consortium name="RefSeq"/>
        </authorList>
    </citation>
    <scope>IDENTIFICATION</scope>
    <source>
        <tissue evidence="4">Kidney</tissue>
    </source>
</reference>
<dbReference type="STRING" id="10020.ENSDORP00000015985"/>
<keyword evidence="3" id="KW-1185">Reference proteome</keyword>
<dbReference type="PANTHER" id="PTHR23287:SF18">
    <property type="entry name" value="BLOC-2 COMPLEX MEMBER HPS5"/>
    <property type="match status" value="1"/>
</dbReference>
<comment type="similarity">
    <text evidence="1">Belongs to the HPS5 family.</text>
</comment>
<dbReference type="RefSeq" id="XP_012874984.1">
    <property type="nucleotide sequence ID" value="XM_013019530.1"/>
</dbReference>
<dbReference type="InterPro" id="IPR035431">
    <property type="entry name" value="HPS5"/>
</dbReference>
<evidence type="ECO:0000313" key="4">
    <source>
        <dbReference type="RefSeq" id="XP_012874984.1"/>
    </source>
</evidence>
<dbReference type="KEGG" id="dord:105988034"/>
<dbReference type="GeneID" id="105988034"/>
<dbReference type="PIRSF" id="PIRSF037475">
    <property type="entry name" value="BLOC-2_complex_Hps5"/>
    <property type="match status" value="1"/>
</dbReference>
<gene>
    <name evidence="4" type="primary">LOC105988034</name>
</gene>
<dbReference type="SUPFAM" id="SSF50978">
    <property type="entry name" value="WD40 repeat-like"/>
    <property type="match status" value="1"/>
</dbReference>
<evidence type="ECO:0000313" key="3">
    <source>
        <dbReference type="Proteomes" id="UP000081671"/>
    </source>
</evidence>
<dbReference type="OrthoDB" id="19493at2759"/>
<dbReference type="AlphaFoldDB" id="A0A1S3FG12"/>
<evidence type="ECO:0000256" key="1">
    <source>
        <dbReference type="ARBA" id="ARBA00010697"/>
    </source>
</evidence>
<feature type="non-terminal residue" evidence="4">
    <location>
        <position position="205"/>
    </location>
</feature>
<evidence type="ECO:0000259" key="2">
    <source>
        <dbReference type="Pfam" id="PF23756"/>
    </source>
</evidence>
<name>A0A1S3FG12_DIPOR</name>
<dbReference type="Pfam" id="PF23756">
    <property type="entry name" value="Beta-prop_HPS5"/>
    <property type="match status" value="1"/>
</dbReference>
<sequence>MTFVPVIPESYSHVLAEFESLDPLLSVLRLDSSRLKCTSIAVSRKWLALGSSGGGLNLIQKEGWKHRLFLSHREGAIAQIACCSHDDDYVAVATSQGLVVVWELNQERRGKPERIYVSSEHKGRKVTALCWDTAILRVFVGDHSGKVSAIKLNTSKQAKAAAAFVIFPVQTITTVDSCVVQLDYLDGRLLVSSLTRSFLCDTESE</sequence>
<feature type="domain" description="HPS5-like beta-propeller" evidence="2">
    <location>
        <begin position="15"/>
        <end position="205"/>
    </location>
</feature>
<dbReference type="GO" id="GO:0005737">
    <property type="term" value="C:cytoplasm"/>
    <property type="evidence" value="ECO:0007669"/>
    <property type="project" value="TreeGrafter"/>
</dbReference>
<dbReference type="Proteomes" id="UP000081671">
    <property type="component" value="Unplaced"/>
</dbReference>
<dbReference type="InterPro" id="IPR015943">
    <property type="entry name" value="WD40/YVTN_repeat-like_dom_sf"/>
</dbReference>